<evidence type="ECO:0000259" key="1">
    <source>
        <dbReference type="Pfam" id="PF13403"/>
    </source>
</evidence>
<reference evidence="2 3" key="1">
    <citation type="submission" date="2020-08" db="EMBL/GenBank/DDBJ databases">
        <title>Genome sequence of Rhodobacteraceae bacterium Lw-13e.</title>
        <authorList>
            <person name="Poehlein A."/>
            <person name="Wolter L."/>
            <person name="Daniel R."/>
            <person name="Brinkhoff T."/>
        </authorList>
    </citation>
    <scope>NUCLEOTIDE SEQUENCE [LARGE SCALE GENOMIC DNA]</scope>
    <source>
        <strain evidence="2 3">Lw-13e</strain>
    </source>
</reference>
<dbReference type="RefSeq" id="WP_119838407.1">
    <property type="nucleotide sequence ID" value="NZ_CP060436.1"/>
</dbReference>
<accession>A0A418SJ30</accession>
<dbReference type="Pfam" id="PF13403">
    <property type="entry name" value="Hint_2"/>
    <property type="match status" value="1"/>
</dbReference>
<dbReference type="Proteomes" id="UP000283786">
    <property type="component" value="Chromosome"/>
</dbReference>
<gene>
    <name evidence="2" type="ORF">PSAL_032470</name>
</gene>
<organism evidence="2 3">
    <name type="scientific">Pseudooceanicola algae</name>
    <dbReference type="NCBI Taxonomy" id="1537215"/>
    <lineage>
        <taxon>Bacteria</taxon>
        <taxon>Pseudomonadati</taxon>
        <taxon>Pseudomonadota</taxon>
        <taxon>Alphaproteobacteria</taxon>
        <taxon>Rhodobacterales</taxon>
        <taxon>Paracoccaceae</taxon>
        <taxon>Pseudooceanicola</taxon>
    </lineage>
</organism>
<evidence type="ECO:0000313" key="2">
    <source>
        <dbReference type="EMBL" id="QPM91984.1"/>
    </source>
</evidence>
<sequence length="455" mass="48788">MAVVDVNLAGGGTTTISESDANDGDLLNITALGDHTLIVDNVNVSIQSILGVELASSPTFQAQNGGSLTLDQGLLNISALDAFTFNIVDDGEIILDGSGLSVGSGITNLLSSYHVDFSGATVGRFEYDPPGLSVLGAINFNVTGMQAGDELDLGGESWAGSSYNAVTEVLTLEYGTGFGGALDQNVYAHIEMSPADYAIFSASEGTYLSGGDFTYPGIIVCFGSGTRILTIDGYLPVESLRKGMLLRTYDGSLAPIVWVGCSTLDAYALDLLPNMWPIRIGRDALGTGFPERDLEVSPQHRIFVNGHSIHSVSEAPFGLLAAKHMTDLPGIDVVRKPAEVTYYHILLENHEVIWAENLPTESMYIGPYTARSLNPGTRSEIEQLIPEYARRFKSGADTKYSLLKKKDAFAILKNAGAKRNEFFAPGKIRQHQKRVMNAEKTTGFEASKEPALQST</sequence>
<dbReference type="EMBL" id="CP060436">
    <property type="protein sequence ID" value="QPM91984.1"/>
    <property type="molecule type" value="Genomic_DNA"/>
</dbReference>
<keyword evidence="3" id="KW-1185">Reference proteome</keyword>
<dbReference type="OrthoDB" id="6305173at2"/>
<dbReference type="InterPro" id="IPR036844">
    <property type="entry name" value="Hint_dom_sf"/>
</dbReference>
<dbReference type="InterPro" id="IPR028992">
    <property type="entry name" value="Hedgehog/Intein_dom"/>
</dbReference>
<feature type="domain" description="Hedgehog/Intein (Hint)" evidence="1">
    <location>
        <begin position="220"/>
        <end position="366"/>
    </location>
</feature>
<evidence type="ECO:0000313" key="3">
    <source>
        <dbReference type="Proteomes" id="UP000283786"/>
    </source>
</evidence>
<dbReference type="SUPFAM" id="SSF51294">
    <property type="entry name" value="Hedgehog/intein (Hint) domain"/>
    <property type="match status" value="1"/>
</dbReference>
<protein>
    <recommendedName>
        <fullName evidence="1">Hedgehog/Intein (Hint) domain-containing protein</fullName>
    </recommendedName>
</protein>
<proteinExistence type="predicted"/>
<dbReference type="AlphaFoldDB" id="A0A418SJ30"/>
<name>A0A418SJ30_9RHOB</name>
<dbReference type="KEGG" id="palw:PSAL_032470"/>